<dbReference type="GO" id="GO:0033499">
    <property type="term" value="P:galactose catabolic process via UDP-galactose, Leloir pathway"/>
    <property type="evidence" value="ECO:0007669"/>
    <property type="project" value="TreeGrafter"/>
</dbReference>
<evidence type="ECO:0000313" key="5">
    <source>
        <dbReference type="EMBL" id="OJJ39972.1"/>
    </source>
</evidence>
<accession>A0A1L9RYI5</accession>
<dbReference type="InterPro" id="IPR011013">
    <property type="entry name" value="Gal_mutarotase_sf_dom"/>
</dbReference>
<dbReference type="GeneID" id="63750614"/>
<name>A0A1L9RYI5_ASPWE</name>
<protein>
    <recommendedName>
        <fullName evidence="7">Aldose 1-epimerase</fullName>
    </recommendedName>
</protein>
<evidence type="ECO:0000256" key="4">
    <source>
        <dbReference type="SAM" id="SignalP"/>
    </source>
</evidence>
<evidence type="ECO:0000313" key="6">
    <source>
        <dbReference type="Proteomes" id="UP000184383"/>
    </source>
</evidence>
<dbReference type="CDD" id="cd09019">
    <property type="entry name" value="galactose_mutarotase_like"/>
    <property type="match status" value="1"/>
</dbReference>
<feature type="signal peptide" evidence="4">
    <location>
        <begin position="1"/>
        <end position="18"/>
    </location>
</feature>
<dbReference type="PANTHER" id="PTHR10091:SF6">
    <property type="entry name" value="1-EPIMERASE, PUTATIVE (AFU_ORTHOLOGUE AFUA_3G13240)-RELATED"/>
    <property type="match status" value="1"/>
</dbReference>
<feature type="chain" id="PRO_5012137622" description="Aldose 1-epimerase" evidence="4">
    <location>
        <begin position="19"/>
        <end position="400"/>
    </location>
</feature>
<comment type="similarity">
    <text evidence="1">Belongs to the aldose epimerase family.</text>
</comment>
<dbReference type="EMBL" id="KV878210">
    <property type="protein sequence ID" value="OJJ39972.1"/>
    <property type="molecule type" value="Genomic_DNA"/>
</dbReference>
<dbReference type="Proteomes" id="UP000184383">
    <property type="component" value="Unassembled WGS sequence"/>
</dbReference>
<dbReference type="OrthoDB" id="274691at2759"/>
<keyword evidence="3" id="KW-0119">Carbohydrate metabolism</keyword>
<dbReference type="InterPro" id="IPR047215">
    <property type="entry name" value="Galactose_mutarotase-like"/>
</dbReference>
<keyword evidence="4" id="KW-0732">Signal</keyword>
<keyword evidence="6" id="KW-1185">Reference proteome</keyword>
<sequence length="400" mass="43521">MQLKHALAALLFAPVALAQNSTQSGSSLDPFKVYTLTADKITAKFIPYGARLTSVLVPDRDGNVQDVAVGYDDSRQYLNDSQTVHTVFGATIGRIANRIRNGTFTMDGIEYHIPKNQKGLYTLHGGNIGYDQRNWTVVASSPSSVSFSYYDKNGTEGFPGDVLTTATFSVDNHNGLPRLTTKLVSEALTQKTPIMLSNHIYWNLNGFKQETILNDTWLQLPLSERFIASDSLQVPTGAISTVDQNGGALNFTTGKIVGQDINKTAGLVGTDIGIDSCFIIDRDPVTSPAPDALVPALRINSSTTGISMEVATNQPAVQFFTCLNMDGSIPVKASQAQRNTKDKGAAPFVEKYGCFAIEPEGWIDGVNHPEWGQQYNLYYTPETRPAINLATYTFDTVARS</sequence>
<evidence type="ECO:0000256" key="1">
    <source>
        <dbReference type="ARBA" id="ARBA00006206"/>
    </source>
</evidence>
<dbReference type="AlphaFoldDB" id="A0A1L9RYI5"/>
<dbReference type="InterPro" id="IPR014718">
    <property type="entry name" value="GH-type_carb-bd"/>
</dbReference>
<dbReference type="Pfam" id="PF01263">
    <property type="entry name" value="Aldose_epim"/>
    <property type="match status" value="1"/>
</dbReference>
<dbReference type="InterPro" id="IPR008183">
    <property type="entry name" value="Aldose_1/G6P_1-epimerase"/>
</dbReference>
<dbReference type="RefSeq" id="XP_040693648.1">
    <property type="nucleotide sequence ID" value="XM_040834766.1"/>
</dbReference>
<dbReference type="VEuPathDB" id="FungiDB:ASPWEDRAFT_37847"/>
<keyword evidence="2" id="KW-0413">Isomerase</keyword>
<reference evidence="6" key="1">
    <citation type="journal article" date="2017" name="Genome Biol.">
        <title>Comparative genomics reveals high biological diversity and specific adaptations in the industrially and medically important fungal genus Aspergillus.</title>
        <authorList>
            <person name="de Vries R.P."/>
            <person name="Riley R."/>
            <person name="Wiebenga A."/>
            <person name="Aguilar-Osorio G."/>
            <person name="Amillis S."/>
            <person name="Uchima C.A."/>
            <person name="Anderluh G."/>
            <person name="Asadollahi M."/>
            <person name="Askin M."/>
            <person name="Barry K."/>
            <person name="Battaglia E."/>
            <person name="Bayram O."/>
            <person name="Benocci T."/>
            <person name="Braus-Stromeyer S.A."/>
            <person name="Caldana C."/>
            <person name="Canovas D."/>
            <person name="Cerqueira G.C."/>
            <person name="Chen F."/>
            <person name="Chen W."/>
            <person name="Choi C."/>
            <person name="Clum A."/>
            <person name="Dos Santos R.A."/>
            <person name="Damasio A.R."/>
            <person name="Diallinas G."/>
            <person name="Emri T."/>
            <person name="Fekete E."/>
            <person name="Flipphi M."/>
            <person name="Freyberg S."/>
            <person name="Gallo A."/>
            <person name="Gournas C."/>
            <person name="Habgood R."/>
            <person name="Hainaut M."/>
            <person name="Harispe M.L."/>
            <person name="Henrissat B."/>
            <person name="Hilden K.S."/>
            <person name="Hope R."/>
            <person name="Hossain A."/>
            <person name="Karabika E."/>
            <person name="Karaffa L."/>
            <person name="Karanyi Z."/>
            <person name="Krasevec N."/>
            <person name="Kuo A."/>
            <person name="Kusch H."/>
            <person name="LaButti K."/>
            <person name="Lagendijk E.L."/>
            <person name="Lapidus A."/>
            <person name="Levasseur A."/>
            <person name="Lindquist E."/>
            <person name="Lipzen A."/>
            <person name="Logrieco A.F."/>
            <person name="MacCabe A."/>
            <person name="Maekelae M.R."/>
            <person name="Malavazi I."/>
            <person name="Melin P."/>
            <person name="Meyer V."/>
            <person name="Mielnichuk N."/>
            <person name="Miskei M."/>
            <person name="Molnar A.P."/>
            <person name="Mule G."/>
            <person name="Ngan C.Y."/>
            <person name="Orejas M."/>
            <person name="Orosz E."/>
            <person name="Ouedraogo J.P."/>
            <person name="Overkamp K.M."/>
            <person name="Park H.-S."/>
            <person name="Perrone G."/>
            <person name="Piumi F."/>
            <person name="Punt P.J."/>
            <person name="Ram A.F."/>
            <person name="Ramon A."/>
            <person name="Rauscher S."/>
            <person name="Record E."/>
            <person name="Riano-Pachon D.M."/>
            <person name="Robert V."/>
            <person name="Roehrig J."/>
            <person name="Ruller R."/>
            <person name="Salamov A."/>
            <person name="Salih N.S."/>
            <person name="Samson R.A."/>
            <person name="Sandor E."/>
            <person name="Sanguinetti M."/>
            <person name="Schuetze T."/>
            <person name="Sepcic K."/>
            <person name="Shelest E."/>
            <person name="Sherlock G."/>
            <person name="Sophianopoulou V."/>
            <person name="Squina F.M."/>
            <person name="Sun H."/>
            <person name="Susca A."/>
            <person name="Todd R.B."/>
            <person name="Tsang A."/>
            <person name="Unkles S.E."/>
            <person name="van de Wiele N."/>
            <person name="van Rossen-Uffink D."/>
            <person name="Oliveira J.V."/>
            <person name="Vesth T.C."/>
            <person name="Visser J."/>
            <person name="Yu J.-H."/>
            <person name="Zhou M."/>
            <person name="Andersen M.R."/>
            <person name="Archer D.B."/>
            <person name="Baker S.E."/>
            <person name="Benoit I."/>
            <person name="Brakhage A.A."/>
            <person name="Braus G.H."/>
            <person name="Fischer R."/>
            <person name="Frisvad J.C."/>
            <person name="Goldman G.H."/>
            <person name="Houbraken J."/>
            <person name="Oakley B."/>
            <person name="Pocsi I."/>
            <person name="Scazzocchio C."/>
            <person name="Seiboth B."/>
            <person name="vanKuyk P.A."/>
            <person name="Wortman J."/>
            <person name="Dyer P.S."/>
            <person name="Grigoriev I.V."/>
        </authorList>
    </citation>
    <scope>NUCLEOTIDE SEQUENCE [LARGE SCALE GENOMIC DNA]</scope>
    <source>
        <strain evidence="6">DTO 134E9</strain>
    </source>
</reference>
<dbReference type="STRING" id="1073089.A0A1L9RYI5"/>
<evidence type="ECO:0008006" key="7">
    <source>
        <dbReference type="Google" id="ProtNLM"/>
    </source>
</evidence>
<dbReference type="GO" id="GO:0004034">
    <property type="term" value="F:aldose 1-epimerase activity"/>
    <property type="evidence" value="ECO:0007669"/>
    <property type="project" value="TreeGrafter"/>
</dbReference>
<proteinExistence type="inferred from homology"/>
<gene>
    <name evidence="5" type="ORF">ASPWEDRAFT_37847</name>
</gene>
<evidence type="ECO:0000256" key="3">
    <source>
        <dbReference type="ARBA" id="ARBA00023277"/>
    </source>
</evidence>
<dbReference type="SUPFAM" id="SSF74650">
    <property type="entry name" value="Galactose mutarotase-like"/>
    <property type="match status" value="1"/>
</dbReference>
<evidence type="ECO:0000256" key="2">
    <source>
        <dbReference type="ARBA" id="ARBA00023235"/>
    </source>
</evidence>
<dbReference type="GO" id="GO:0006006">
    <property type="term" value="P:glucose metabolic process"/>
    <property type="evidence" value="ECO:0007669"/>
    <property type="project" value="TreeGrafter"/>
</dbReference>
<dbReference type="GO" id="GO:0030246">
    <property type="term" value="F:carbohydrate binding"/>
    <property type="evidence" value="ECO:0007669"/>
    <property type="project" value="InterPro"/>
</dbReference>
<dbReference type="PANTHER" id="PTHR10091">
    <property type="entry name" value="ALDOSE-1-EPIMERASE"/>
    <property type="match status" value="1"/>
</dbReference>
<dbReference type="Gene3D" id="2.70.98.10">
    <property type="match status" value="1"/>
</dbReference>
<organism evidence="5 6">
    <name type="scientific">Aspergillus wentii DTO 134E9</name>
    <dbReference type="NCBI Taxonomy" id="1073089"/>
    <lineage>
        <taxon>Eukaryota</taxon>
        <taxon>Fungi</taxon>
        <taxon>Dikarya</taxon>
        <taxon>Ascomycota</taxon>
        <taxon>Pezizomycotina</taxon>
        <taxon>Eurotiomycetes</taxon>
        <taxon>Eurotiomycetidae</taxon>
        <taxon>Eurotiales</taxon>
        <taxon>Aspergillaceae</taxon>
        <taxon>Aspergillus</taxon>
        <taxon>Aspergillus subgen. Cremei</taxon>
    </lineage>
</organism>